<gene>
    <name evidence="3" type="ORF">SAMN05444170_1498</name>
</gene>
<name>A0A1M7TEG3_9BRAD</name>
<keyword evidence="2" id="KW-0812">Transmembrane</keyword>
<dbReference type="Proteomes" id="UP000184096">
    <property type="component" value="Chromosome I"/>
</dbReference>
<sequence>MQHFRVPEIFLGCFLTIAVFSMGMIFERGRQPPNPNQSIPKHEASSDSQKSQSPDAELTGSTWLTKDASGFFTFGLVLVGGVQVLMFFIQLKYMRRGMDDATVAARASSRSAKATVAQARIARDSLEKVQRPYAFVFGAFRLETKQKNQFTVPTTILEYKVANYGQTPAVIKSVGAEFIIRQDGAVHAPIGVEAEHPLYTSPVLPPGDVRTVNQMCPDNLVGGDIIVDLSEDEIYGDRIATVSLKPPDELYFRVIVYYDGPFSEGHKTSACWRYEQTTSKFVQHGGREYNYTE</sequence>
<proteinExistence type="predicted"/>
<evidence type="ECO:0000256" key="1">
    <source>
        <dbReference type="SAM" id="MobiDB-lite"/>
    </source>
</evidence>
<evidence type="ECO:0000313" key="3">
    <source>
        <dbReference type="EMBL" id="SHN69120.1"/>
    </source>
</evidence>
<accession>A0A1M7TEG3</accession>
<keyword evidence="4" id="KW-1185">Reference proteome</keyword>
<dbReference type="EMBL" id="LT670849">
    <property type="protein sequence ID" value="SHN69120.1"/>
    <property type="molecule type" value="Genomic_DNA"/>
</dbReference>
<keyword evidence="2" id="KW-0472">Membrane</keyword>
<feature type="region of interest" description="Disordered" evidence="1">
    <location>
        <begin position="30"/>
        <end position="58"/>
    </location>
</feature>
<keyword evidence="2" id="KW-1133">Transmembrane helix</keyword>
<evidence type="ECO:0000256" key="2">
    <source>
        <dbReference type="SAM" id="Phobius"/>
    </source>
</evidence>
<dbReference type="AlphaFoldDB" id="A0A1M7TEG3"/>
<dbReference type="OrthoDB" id="8242842at2"/>
<organism evidence="3 4">
    <name type="scientific">Bradyrhizobium erythrophlei</name>
    <dbReference type="NCBI Taxonomy" id="1437360"/>
    <lineage>
        <taxon>Bacteria</taxon>
        <taxon>Pseudomonadati</taxon>
        <taxon>Pseudomonadota</taxon>
        <taxon>Alphaproteobacteria</taxon>
        <taxon>Hyphomicrobiales</taxon>
        <taxon>Nitrobacteraceae</taxon>
        <taxon>Bradyrhizobium</taxon>
    </lineage>
</organism>
<dbReference type="RefSeq" id="WP_072817330.1">
    <property type="nucleotide sequence ID" value="NZ_LT670849.1"/>
</dbReference>
<feature type="transmembrane region" description="Helical" evidence="2">
    <location>
        <begin position="9"/>
        <end position="26"/>
    </location>
</feature>
<reference evidence="4" key="1">
    <citation type="submission" date="2016-11" db="EMBL/GenBank/DDBJ databases">
        <authorList>
            <person name="Varghese N."/>
            <person name="Submissions S."/>
        </authorList>
    </citation>
    <scope>NUCLEOTIDE SEQUENCE [LARGE SCALE GENOMIC DNA]</scope>
    <source>
        <strain evidence="4">GAS401</strain>
    </source>
</reference>
<feature type="compositionally biased region" description="Polar residues" evidence="1">
    <location>
        <begin position="46"/>
        <end position="58"/>
    </location>
</feature>
<protein>
    <submittedName>
        <fullName evidence="3">Uncharacterized protein</fullName>
    </submittedName>
</protein>
<evidence type="ECO:0000313" key="4">
    <source>
        <dbReference type="Proteomes" id="UP000184096"/>
    </source>
</evidence>
<feature type="transmembrane region" description="Helical" evidence="2">
    <location>
        <begin position="68"/>
        <end position="89"/>
    </location>
</feature>